<dbReference type="PROSITE" id="PS00211">
    <property type="entry name" value="ABC_TRANSPORTER_1"/>
    <property type="match status" value="1"/>
</dbReference>
<dbReference type="PROSITE" id="PS50893">
    <property type="entry name" value="ABC_TRANSPORTER_2"/>
    <property type="match status" value="1"/>
</dbReference>
<name>A0ABX2B1R2_9BACT</name>
<keyword evidence="3 5" id="KW-0067">ATP-binding</keyword>
<dbReference type="GO" id="GO:0005524">
    <property type="term" value="F:ATP binding"/>
    <property type="evidence" value="ECO:0007669"/>
    <property type="project" value="UniProtKB-KW"/>
</dbReference>
<gene>
    <name evidence="5" type="ORF">HPS54_07950</name>
</gene>
<dbReference type="PANTHER" id="PTHR42939">
    <property type="entry name" value="ABC TRANSPORTER ATP-BINDING PROTEIN ALBC-RELATED"/>
    <property type="match status" value="1"/>
</dbReference>
<dbReference type="InterPro" id="IPR027417">
    <property type="entry name" value="P-loop_NTPase"/>
</dbReference>
<sequence>MLLEISNLTKVFGDKTVLDIHSFNIGNGEIVGLVGNNGAGKTTLFRSLLDLIKCDSGEIAMCPQTENEHEGNEPAINPAQSEEWKKFTGAYIDDGFLIDFLTPEEYFHFIGKVNGISKEETDSRLEEFSQFMGGEILGQKKLIRNLSAGNKQKVGIISTMLHRPQLIILDEPFNFLDPSSQNYLKKLLVRYNEETGATIIISSHNLAHTEDISTRIALLEHGVIIKDLDNRNRAVNKELESYFSID</sequence>
<dbReference type="Proteomes" id="UP000820977">
    <property type="component" value="Unassembled WGS sequence"/>
</dbReference>
<dbReference type="SMART" id="SM00382">
    <property type="entry name" value="AAA"/>
    <property type="match status" value="1"/>
</dbReference>
<evidence type="ECO:0000256" key="3">
    <source>
        <dbReference type="ARBA" id="ARBA00022840"/>
    </source>
</evidence>
<dbReference type="SUPFAM" id="SSF52540">
    <property type="entry name" value="P-loop containing nucleoside triphosphate hydrolases"/>
    <property type="match status" value="1"/>
</dbReference>
<dbReference type="CDD" id="cd03230">
    <property type="entry name" value="ABC_DR_subfamily_A"/>
    <property type="match status" value="1"/>
</dbReference>
<dbReference type="InterPro" id="IPR051782">
    <property type="entry name" value="ABC_Transporter_VariousFunc"/>
</dbReference>
<accession>A0ABX2B1R2</accession>
<evidence type="ECO:0000256" key="2">
    <source>
        <dbReference type="ARBA" id="ARBA00022741"/>
    </source>
</evidence>
<dbReference type="InterPro" id="IPR003593">
    <property type="entry name" value="AAA+_ATPase"/>
</dbReference>
<evidence type="ECO:0000256" key="1">
    <source>
        <dbReference type="ARBA" id="ARBA00022448"/>
    </source>
</evidence>
<reference evidence="5 6" key="1">
    <citation type="submission" date="2020-05" db="EMBL/GenBank/DDBJ databases">
        <title>Distinct polysaccharide utilization as determinants for interspecies competition between intestinal Prevotella spp.</title>
        <authorList>
            <person name="Galvez E.J.C."/>
            <person name="Iljazovic A."/>
            <person name="Strowig T."/>
        </authorList>
    </citation>
    <scope>NUCLEOTIDE SEQUENCE [LARGE SCALE GENOMIC DNA]</scope>
    <source>
        <strain evidence="5 6">PCHR</strain>
    </source>
</reference>
<protein>
    <submittedName>
        <fullName evidence="5">ABC transporter ATP-binding protein</fullName>
    </submittedName>
</protein>
<dbReference type="PANTHER" id="PTHR42939:SF1">
    <property type="entry name" value="ABC TRANSPORTER ATP-BINDING PROTEIN ALBC-RELATED"/>
    <property type="match status" value="1"/>
</dbReference>
<organism evidence="5 6">
    <name type="scientific">Xylanibacter caecicola</name>
    <dbReference type="NCBI Taxonomy" id="2736294"/>
    <lineage>
        <taxon>Bacteria</taxon>
        <taxon>Pseudomonadati</taxon>
        <taxon>Bacteroidota</taxon>
        <taxon>Bacteroidia</taxon>
        <taxon>Bacteroidales</taxon>
        <taxon>Prevotellaceae</taxon>
        <taxon>Xylanibacter</taxon>
    </lineage>
</organism>
<feature type="domain" description="ABC transporter" evidence="4">
    <location>
        <begin position="3"/>
        <end position="246"/>
    </location>
</feature>
<keyword evidence="2" id="KW-0547">Nucleotide-binding</keyword>
<evidence type="ECO:0000259" key="4">
    <source>
        <dbReference type="PROSITE" id="PS50893"/>
    </source>
</evidence>
<evidence type="ECO:0000313" key="6">
    <source>
        <dbReference type="Proteomes" id="UP000820977"/>
    </source>
</evidence>
<proteinExistence type="predicted"/>
<dbReference type="Pfam" id="PF00005">
    <property type="entry name" value="ABC_tran"/>
    <property type="match status" value="1"/>
</dbReference>
<dbReference type="EMBL" id="JABKKJ010000012">
    <property type="protein sequence ID" value="NPE25441.1"/>
    <property type="molecule type" value="Genomic_DNA"/>
</dbReference>
<keyword evidence="1" id="KW-0813">Transport</keyword>
<keyword evidence="6" id="KW-1185">Reference proteome</keyword>
<dbReference type="Gene3D" id="3.40.50.300">
    <property type="entry name" value="P-loop containing nucleotide triphosphate hydrolases"/>
    <property type="match status" value="1"/>
</dbReference>
<dbReference type="InterPro" id="IPR017871">
    <property type="entry name" value="ABC_transporter-like_CS"/>
</dbReference>
<comment type="caution">
    <text evidence="5">The sequence shown here is derived from an EMBL/GenBank/DDBJ whole genome shotgun (WGS) entry which is preliminary data.</text>
</comment>
<evidence type="ECO:0000313" key="5">
    <source>
        <dbReference type="EMBL" id="NPE25441.1"/>
    </source>
</evidence>
<dbReference type="InterPro" id="IPR003439">
    <property type="entry name" value="ABC_transporter-like_ATP-bd"/>
</dbReference>
<dbReference type="RefSeq" id="WP_172344908.1">
    <property type="nucleotide sequence ID" value="NZ_CASYYZ010000144.1"/>
</dbReference>